<reference evidence="1" key="1">
    <citation type="submission" date="2014-09" db="EMBL/GenBank/DDBJ databases">
        <authorList>
            <person name="Magalhaes I.L.F."/>
            <person name="Oliveira U."/>
            <person name="Santos F.R."/>
            <person name="Vidigal T.H.D.A."/>
            <person name="Brescovit A.D."/>
            <person name="Santos A.J."/>
        </authorList>
    </citation>
    <scope>NUCLEOTIDE SEQUENCE</scope>
    <source>
        <tissue evidence="1">Shoot tissue taken approximately 20 cm above the soil surface</tissue>
    </source>
</reference>
<organism evidence="1">
    <name type="scientific">Arundo donax</name>
    <name type="common">Giant reed</name>
    <name type="synonym">Donax arundinaceus</name>
    <dbReference type="NCBI Taxonomy" id="35708"/>
    <lineage>
        <taxon>Eukaryota</taxon>
        <taxon>Viridiplantae</taxon>
        <taxon>Streptophyta</taxon>
        <taxon>Embryophyta</taxon>
        <taxon>Tracheophyta</taxon>
        <taxon>Spermatophyta</taxon>
        <taxon>Magnoliopsida</taxon>
        <taxon>Liliopsida</taxon>
        <taxon>Poales</taxon>
        <taxon>Poaceae</taxon>
        <taxon>PACMAD clade</taxon>
        <taxon>Arundinoideae</taxon>
        <taxon>Arundineae</taxon>
        <taxon>Arundo</taxon>
    </lineage>
</organism>
<dbReference type="AlphaFoldDB" id="A0A0A9A282"/>
<accession>A0A0A9A282</accession>
<protein>
    <submittedName>
        <fullName evidence="1">Uncharacterized protein</fullName>
    </submittedName>
</protein>
<reference evidence="1" key="2">
    <citation type="journal article" date="2015" name="Data Brief">
        <title>Shoot transcriptome of the giant reed, Arundo donax.</title>
        <authorList>
            <person name="Barrero R.A."/>
            <person name="Guerrero F.D."/>
            <person name="Moolhuijzen P."/>
            <person name="Goolsby J.A."/>
            <person name="Tidwell J."/>
            <person name="Bellgard S.E."/>
            <person name="Bellgard M.I."/>
        </authorList>
    </citation>
    <scope>NUCLEOTIDE SEQUENCE</scope>
    <source>
        <tissue evidence="1">Shoot tissue taken approximately 20 cm above the soil surface</tissue>
    </source>
</reference>
<name>A0A0A9A282_ARUDO</name>
<evidence type="ECO:0000313" key="1">
    <source>
        <dbReference type="EMBL" id="JAD45774.1"/>
    </source>
</evidence>
<sequence>MLNPKPHLTHAKEDYRFLLQEKTSYLYHLIFCYFASYKRTE</sequence>
<proteinExistence type="predicted"/>
<dbReference type="EMBL" id="GBRH01252121">
    <property type="protein sequence ID" value="JAD45774.1"/>
    <property type="molecule type" value="Transcribed_RNA"/>
</dbReference>